<protein>
    <recommendedName>
        <fullName evidence="10">Thrombopoietin</fullName>
    </recommendedName>
</protein>
<keyword evidence="3" id="KW-0964">Secreted</keyword>
<keyword evidence="9" id="KW-1185">Reference proteome</keyword>
<evidence type="ECO:0000256" key="2">
    <source>
        <dbReference type="ARBA" id="ARBA00005782"/>
    </source>
</evidence>
<evidence type="ECO:0000256" key="5">
    <source>
        <dbReference type="ARBA" id="ARBA00022729"/>
    </source>
</evidence>
<dbReference type="GO" id="GO:0005125">
    <property type="term" value="F:cytokine activity"/>
    <property type="evidence" value="ECO:0007669"/>
    <property type="project" value="InterPro"/>
</dbReference>
<evidence type="ECO:0000256" key="4">
    <source>
        <dbReference type="ARBA" id="ARBA00022702"/>
    </source>
</evidence>
<reference evidence="8" key="2">
    <citation type="submission" date="2025-09" db="UniProtKB">
        <authorList>
            <consortium name="Ensembl"/>
        </authorList>
    </citation>
    <scope>IDENTIFICATION</scope>
</reference>
<dbReference type="Pfam" id="PF00758">
    <property type="entry name" value="EPO_TPO"/>
    <property type="match status" value="1"/>
</dbReference>
<accession>A0A8C8VFU6</accession>
<comment type="subcellular location">
    <subcellularLocation>
        <location evidence="1">Secreted</location>
    </subcellularLocation>
</comment>
<dbReference type="PRINTS" id="PR01485">
    <property type="entry name" value="THROMBOPTN"/>
</dbReference>
<evidence type="ECO:0000313" key="9">
    <source>
        <dbReference type="Proteomes" id="UP000694393"/>
    </source>
</evidence>
<feature type="compositionally biased region" description="Polar residues" evidence="7">
    <location>
        <begin position="35"/>
        <end position="50"/>
    </location>
</feature>
<dbReference type="SUPFAM" id="SSF47266">
    <property type="entry name" value="4-helical cytokines"/>
    <property type="match status" value="1"/>
</dbReference>
<evidence type="ECO:0000256" key="1">
    <source>
        <dbReference type="ARBA" id="ARBA00004613"/>
    </source>
</evidence>
<dbReference type="Ensembl" id="ENSPCET00000005175.1">
    <property type="protein sequence ID" value="ENSPCEP00000004998.1"/>
    <property type="gene ID" value="ENSPCEG00000004054.1"/>
</dbReference>
<dbReference type="Gene3D" id="1.20.1250.10">
    <property type="match status" value="1"/>
</dbReference>
<organism evidence="8 9">
    <name type="scientific">Pelusios castaneus</name>
    <name type="common">West African mud turtle</name>
    <dbReference type="NCBI Taxonomy" id="367368"/>
    <lineage>
        <taxon>Eukaryota</taxon>
        <taxon>Metazoa</taxon>
        <taxon>Chordata</taxon>
        <taxon>Craniata</taxon>
        <taxon>Vertebrata</taxon>
        <taxon>Euteleostomi</taxon>
        <taxon>Archelosauria</taxon>
        <taxon>Testudinata</taxon>
        <taxon>Testudines</taxon>
        <taxon>Pleurodira</taxon>
        <taxon>Pelomedusidae</taxon>
        <taxon>Pelusios</taxon>
    </lineage>
</organism>
<proteinExistence type="inferred from homology"/>
<dbReference type="GO" id="GO:0005576">
    <property type="term" value="C:extracellular region"/>
    <property type="evidence" value="ECO:0007669"/>
    <property type="project" value="UniProtKB-SubCell"/>
</dbReference>
<evidence type="ECO:0008006" key="10">
    <source>
        <dbReference type="Google" id="ProtNLM"/>
    </source>
</evidence>
<dbReference type="GO" id="GO:0070374">
    <property type="term" value="P:positive regulation of ERK1 and ERK2 cascade"/>
    <property type="evidence" value="ECO:0007669"/>
    <property type="project" value="TreeGrafter"/>
</dbReference>
<dbReference type="InterPro" id="IPR003978">
    <property type="entry name" value="Thrombopoietin"/>
</dbReference>
<evidence type="ECO:0000256" key="3">
    <source>
        <dbReference type="ARBA" id="ARBA00022525"/>
    </source>
</evidence>
<dbReference type="PANTHER" id="PTHR10560:SF0">
    <property type="entry name" value="THROMBOPOIETIN"/>
    <property type="match status" value="1"/>
</dbReference>
<keyword evidence="6" id="KW-1015">Disulfide bond</keyword>
<dbReference type="GO" id="GO:0038163">
    <property type="term" value="P:thrombopoietin-mediated signaling pathway"/>
    <property type="evidence" value="ECO:0007669"/>
    <property type="project" value="TreeGrafter"/>
</dbReference>
<evidence type="ECO:0000256" key="7">
    <source>
        <dbReference type="SAM" id="MobiDB-lite"/>
    </source>
</evidence>
<dbReference type="InterPro" id="IPR009079">
    <property type="entry name" value="4_helix_cytokine-like_core"/>
</dbReference>
<evidence type="ECO:0000256" key="6">
    <source>
        <dbReference type="ARBA" id="ARBA00023157"/>
    </source>
</evidence>
<feature type="region of interest" description="Disordered" evidence="7">
    <location>
        <begin position="248"/>
        <end position="268"/>
    </location>
</feature>
<keyword evidence="5" id="KW-0732">Signal</keyword>
<dbReference type="GO" id="GO:0005179">
    <property type="term" value="F:hormone activity"/>
    <property type="evidence" value="ECO:0007669"/>
    <property type="project" value="UniProtKB-KW"/>
</dbReference>
<dbReference type="Proteomes" id="UP000694393">
    <property type="component" value="Unplaced"/>
</dbReference>
<reference evidence="8" key="1">
    <citation type="submission" date="2025-08" db="UniProtKB">
        <authorList>
            <consortium name="Ensembl"/>
        </authorList>
    </citation>
    <scope>IDENTIFICATION</scope>
</reference>
<comment type="similarity">
    <text evidence="2">Belongs to the EPO/TPO family.</text>
</comment>
<dbReference type="GO" id="GO:0008283">
    <property type="term" value="P:cell population proliferation"/>
    <property type="evidence" value="ECO:0007669"/>
    <property type="project" value="InterPro"/>
</dbReference>
<dbReference type="GO" id="GO:1902035">
    <property type="term" value="P:positive regulation of hematopoietic stem cell proliferation"/>
    <property type="evidence" value="ECO:0007669"/>
    <property type="project" value="TreeGrafter"/>
</dbReference>
<feature type="region of interest" description="Disordered" evidence="7">
    <location>
        <begin position="18"/>
        <end position="59"/>
    </location>
</feature>
<sequence length="268" mass="30000">MQRGSRWDQYYMPAGSDPEHRAASLGGSPGPCPAVQSSAANTALNGSRTGAEQPLAPGRRMQCKDGQLSMELNRLLLFTAFLLHIKLSRMSPARLVCDSRLIQTYINEAKDMEKRMSQCQELPSLPQPLPLPMVDFSLREWKTKTHETKRQEILWDLESLVDAALAAQAQVRQECAAALLGQLYKKANSFLLLLPTFSWQISTRQPDHASRTVLQSHPSRIFLVYRQLVQGKLHFLFHDLAKDYCREGSQGGTRAPRSPMSPAASRGQ</sequence>
<dbReference type="InterPro" id="IPR001323">
    <property type="entry name" value="EPO_TPO"/>
</dbReference>
<dbReference type="AlphaFoldDB" id="A0A8C8VFU6"/>
<name>A0A8C8VFU6_9SAUR</name>
<keyword evidence="4" id="KW-0372">Hormone</keyword>
<dbReference type="PANTHER" id="PTHR10560">
    <property type="entry name" value="THROMBOPOIETIN"/>
    <property type="match status" value="1"/>
</dbReference>
<evidence type="ECO:0000313" key="8">
    <source>
        <dbReference type="Ensembl" id="ENSPCEP00000004998.1"/>
    </source>
</evidence>